<dbReference type="InterPro" id="IPR027417">
    <property type="entry name" value="P-loop_NTPase"/>
</dbReference>
<protein>
    <submittedName>
        <fullName evidence="3">Double-strand break repair protein AddB</fullName>
    </submittedName>
</protein>
<feature type="domain" description="PD-(D/E)XK endonuclease-like" evidence="2">
    <location>
        <begin position="708"/>
        <end position="921"/>
    </location>
</feature>
<name>A0A7C9IPN4_9RHOB</name>
<dbReference type="InterPro" id="IPR011604">
    <property type="entry name" value="PDDEXK-like_dom_sf"/>
</dbReference>
<dbReference type="AlphaFoldDB" id="A0A7C9IPN4"/>
<comment type="caution">
    <text evidence="3">The sequence shown here is derived from an EMBL/GenBank/DDBJ whole genome shotgun (WGS) entry which is preliminary data.</text>
</comment>
<dbReference type="NCBIfam" id="TIGR02786">
    <property type="entry name" value="addB_alphas"/>
    <property type="match status" value="1"/>
</dbReference>
<dbReference type="EMBL" id="WUPT01000002">
    <property type="protein sequence ID" value="MXQ08230.1"/>
    <property type="molecule type" value="Genomic_DNA"/>
</dbReference>
<dbReference type="InterPro" id="IPR038726">
    <property type="entry name" value="PDDEXK_AddAB-type"/>
</dbReference>
<feature type="region of interest" description="Disordered" evidence="1">
    <location>
        <begin position="685"/>
        <end position="704"/>
    </location>
</feature>
<proteinExistence type="predicted"/>
<accession>A0A7C9IPN4</accession>
<dbReference type="SUPFAM" id="SSF52540">
    <property type="entry name" value="P-loop containing nucleoside triphosphate hydrolases"/>
    <property type="match status" value="1"/>
</dbReference>
<dbReference type="Gene3D" id="3.90.320.10">
    <property type="match status" value="1"/>
</dbReference>
<sequence>MFDPTDTPRVFGVPPGADFPDAVVTGILDRMSGQPPEALARVTVLVNTRRMQRRLRELFSRDTARLLPRIRLVTDIAELVPTAPLPRPTSALARRLELARLIAALLDQDPTLAPRAALFDLADSLAALLDEMQVEGVPPDRLRNIRTGDGSGHWARTQTFLGVVTDYLAATDDGQANPEAINRAALDILLDGWSQDPPDGPVIVAGSTGSRGTTFRLMQAVASLPQGALILPGFDDHLPSEIWSLLTDGNGVEDHPQYRFALLLKALGVAPGQVSPWPSAVPDPARNALVSLSLRPAPVTDQWLSEGPALGDLIPATSRMTLIEAPGQRAEATAISVAIRDAVERGETVALITPDRVLGRRVAASLARWDIQPDDSAGQPLNQTAPGRFLRQAVRLIGAEVTSEALVAMLKHPLVRSGDADRGPHLLHTRDFELLLRRRGTHLPGQADLDAFTDAKPERSEWADWIARVLDIARVVPDPSLGLMVDAHLRLAELIADGGTGGGTLWREQAGRDISVLMDRFRETGASGAPMPLPDYIRLFDRALAAENMRNPDTVRRDVMIWGTLEARVQGASLVILGGLNDGSWPGTPSADPWLNRAMRREAGLLLPERQIGLSAHDYQQAVAAETVILSRSLRDAEAQTVPSRWLNRFTNLLRGLPNQNGQAALDAMKDRGKRYLDIAQGLETPVEPEQPAPRPAPAPPVSVRPRTLSVTEIETLIRDPYAIYAKHVLRVKPLDPLRPRPDMALRGIVYHEIMDRALAFGPFEDAKSLEQCLISKAREVLGETVPWPSARVQWGAHFEAIAPGFSEREIVRQVRAQRIWREQWGEIPLGNGYTIKGKADRIDLLKDGRLAIFDYKAGGPPSAKRMRYFQRQLLIEAVMAKAGGFKDIDPAEVAFVSHLGLDRKHGEDMHELVAGDELDFRTVTISAELSQLVTAFDNPDKGYPSRRAMEELAWDGDYDHLARYGEWDDTKPATKVLLP</sequence>
<dbReference type="RefSeq" id="WP_160764170.1">
    <property type="nucleotide sequence ID" value="NZ_WUPT01000002.1"/>
</dbReference>
<evidence type="ECO:0000256" key="1">
    <source>
        <dbReference type="SAM" id="MobiDB-lite"/>
    </source>
</evidence>
<dbReference type="InterPro" id="IPR014153">
    <property type="entry name" value="Ds_break_AddB"/>
</dbReference>
<feature type="compositionally biased region" description="Pro residues" evidence="1">
    <location>
        <begin position="689"/>
        <end position="703"/>
    </location>
</feature>
<evidence type="ECO:0000313" key="3">
    <source>
        <dbReference type="EMBL" id="MXQ08230.1"/>
    </source>
</evidence>
<reference evidence="3 4" key="1">
    <citation type="submission" date="2019-12" db="EMBL/GenBank/DDBJ databases">
        <authorList>
            <person name="Lee S.D."/>
        </authorList>
    </citation>
    <scope>NUCLEOTIDE SEQUENCE [LARGE SCALE GENOMIC DNA]</scope>
    <source>
        <strain evidence="3 4">GH1-50</strain>
    </source>
</reference>
<evidence type="ECO:0000313" key="4">
    <source>
        <dbReference type="Proteomes" id="UP000480350"/>
    </source>
</evidence>
<reference evidence="3 4" key="2">
    <citation type="submission" date="2020-03" db="EMBL/GenBank/DDBJ databases">
        <title>Kangsaoukella pontilimi gen. nov., sp. nov., a new member of the family Rhodobacteraceae isolated from a tidal mudflat.</title>
        <authorList>
            <person name="Kim I.S."/>
        </authorList>
    </citation>
    <scope>NUCLEOTIDE SEQUENCE [LARGE SCALE GENOMIC DNA]</scope>
    <source>
        <strain evidence="3 4">GH1-50</strain>
    </source>
</reference>
<dbReference type="Pfam" id="PF12705">
    <property type="entry name" value="PDDEXK_1"/>
    <property type="match status" value="1"/>
</dbReference>
<evidence type="ECO:0000259" key="2">
    <source>
        <dbReference type="Pfam" id="PF12705"/>
    </source>
</evidence>
<dbReference type="Proteomes" id="UP000480350">
    <property type="component" value="Unassembled WGS sequence"/>
</dbReference>
<keyword evidence="4" id="KW-1185">Reference proteome</keyword>
<gene>
    <name evidence="3" type="primary">addB</name>
    <name evidence="3" type="ORF">GQ651_10285</name>
</gene>
<organism evidence="3 4">
    <name type="scientific">Kangsaoukella pontilimi</name>
    <dbReference type="NCBI Taxonomy" id="2691042"/>
    <lineage>
        <taxon>Bacteria</taxon>
        <taxon>Pseudomonadati</taxon>
        <taxon>Pseudomonadota</taxon>
        <taxon>Alphaproteobacteria</taxon>
        <taxon>Rhodobacterales</taxon>
        <taxon>Paracoccaceae</taxon>
        <taxon>Kangsaoukella</taxon>
    </lineage>
</organism>